<feature type="chain" id="PRO_5016006214" description="SIMPL domain-containing protein" evidence="1">
    <location>
        <begin position="18"/>
        <end position="237"/>
    </location>
</feature>
<feature type="signal peptide" evidence="1">
    <location>
        <begin position="1"/>
        <end position="17"/>
    </location>
</feature>
<name>A0A2V4BIG3_9FLAO</name>
<gene>
    <name evidence="2" type="ORF">DMB65_21325</name>
</gene>
<dbReference type="GO" id="GO:0006974">
    <property type="term" value="P:DNA damage response"/>
    <property type="evidence" value="ECO:0007669"/>
    <property type="project" value="TreeGrafter"/>
</dbReference>
<dbReference type="Pfam" id="PF04402">
    <property type="entry name" value="SIMPL"/>
    <property type="match status" value="1"/>
</dbReference>
<dbReference type="EMBL" id="QJHK01000033">
    <property type="protein sequence ID" value="PXY38758.1"/>
    <property type="molecule type" value="Genomic_DNA"/>
</dbReference>
<sequence>MNRICLVLLIISCNLFAQNEQNNKPKISAIGVGTVTAFPNACQITIAFNHVKPTLREAINENQKTTNEVLKIVKKYVADSLDIKTSLISTNKSTRWDEKLNREVFIGFASSQKLIFTLKDIKRMQDFTEELLATKFNKIEKISYFNTEAFDFLKKAQELAVLDAIETTKRLAKTSEIKTGSIIYMQSNKSPNDNSGNRVETYQFESYGKGMGGKGVSSSGELINYVVSVTMYTEIIQ</sequence>
<evidence type="ECO:0008006" key="4">
    <source>
        <dbReference type="Google" id="ProtNLM"/>
    </source>
</evidence>
<organism evidence="2 3">
    <name type="scientific">Flavobacterium cheongpyeongense</name>
    <dbReference type="NCBI Taxonomy" id="2212651"/>
    <lineage>
        <taxon>Bacteria</taxon>
        <taxon>Pseudomonadati</taxon>
        <taxon>Bacteroidota</taxon>
        <taxon>Flavobacteriia</taxon>
        <taxon>Flavobacteriales</taxon>
        <taxon>Flavobacteriaceae</taxon>
        <taxon>Flavobacterium</taxon>
    </lineage>
</organism>
<reference evidence="2 3" key="1">
    <citation type="submission" date="2018-05" db="EMBL/GenBank/DDBJ databases">
        <title>Flavobacterium sp. strain IMCC34759, incomplete genome.</title>
        <authorList>
            <person name="Joung Y."/>
            <person name="Cho J."/>
        </authorList>
    </citation>
    <scope>NUCLEOTIDE SEQUENCE [LARGE SCALE GENOMIC DNA]</scope>
    <source>
        <strain evidence="2 3">IMCC34759</strain>
    </source>
</reference>
<dbReference type="InterPro" id="IPR007497">
    <property type="entry name" value="SIMPL/DUF541"/>
</dbReference>
<evidence type="ECO:0000313" key="2">
    <source>
        <dbReference type="EMBL" id="PXY38758.1"/>
    </source>
</evidence>
<evidence type="ECO:0000256" key="1">
    <source>
        <dbReference type="SAM" id="SignalP"/>
    </source>
</evidence>
<dbReference type="PANTHER" id="PTHR34387:SF2">
    <property type="entry name" value="SLR1258 PROTEIN"/>
    <property type="match status" value="1"/>
</dbReference>
<accession>A0A2V4BIG3</accession>
<dbReference type="RefSeq" id="WP_110308650.1">
    <property type="nucleotide sequence ID" value="NZ_QJHK01000033.1"/>
</dbReference>
<evidence type="ECO:0000313" key="3">
    <source>
        <dbReference type="Proteomes" id="UP000247903"/>
    </source>
</evidence>
<dbReference type="PANTHER" id="PTHR34387">
    <property type="entry name" value="SLR1258 PROTEIN"/>
    <property type="match status" value="1"/>
</dbReference>
<dbReference type="Gene3D" id="3.30.110.170">
    <property type="entry name" value="Protein of unknown function (DUF541), domain 1"/>
    <property type="match status" value="1"/>
</dbReference>
<dbReference type="InterPro" id="IPR052022">
    <property type="entry name" value="26kDa_periplasmic_antigen"/>
</dbReference>
<dbReference type="Gene3D" id="3.30.70.2970">
    <property type="entry name" value="Protein of unknown function (DUF541), domain 2"/>
    <property type="match status" value="1"/>
</dbReference>
<dbReference type="Proteomes" id="UP000247903">
    <property type="component" value="Unassembled WGS sequence"/>
</dbReference>
<keyword evidence="1" id="KW-0732">Signal</keyword>
<comment type="caution">
    <text evidence="2">The sequence shown here is derived from an EMBL/GenBank/DDBJ whole genome shotgun (WGS) entry which is preliminary data.</text>
</comment>
<protein>
    <recommendedName>
        <fullName evidence="4">SIMPL domain-containing protein</fullName>
    </recommendedName>
</protein>
<proteinExistence type="predicted"/>
<keyword evidence="3" id="KW-1185">Reference proteome</keyword>
<dbReference type="AlphaFoldDB" id="A0A2V4BIG3"/>
<dbReference type="OrthoDB" id="1347728at2"/>